<dbReference type="InterPro" id="IPR036191">
    <property type="entry name" value="RRF_sf"/>
</dbReference>
<evidence type="ECO:0000256" key="2">
    <source>
        <dbReference type="ARBA" id="ARBA00005912"/>
    </source>
</evidence>
<dbReference type="CDD" id="cd00520">
    <property type="entry name" value="RRF"/>
    <property type="match status" value="1"/>
</dbReference>
<evidence type="ECO:0000256" key="4">
    <source>
        <dbReference type="ARBA" id="ARBA00022917"/>
    </source>
</evidence>
<comment type="subcellular location">
    <subcellularLocation>
        <location evidence="1">Cytoplasm</location>
    </subcellularLocation>
</comment>
<accession>A0A3B0RGF6</accession>
<dbReference type="GO" id="GO:0005829">
    <property type="term" value="C:cytosol"/>
    <property type="evidence" value="ECO:0007669"/>
    <property type="project" value="GOC"/>
</dbReference>
<dbReference type="GO" id="GO:0002184">
    <property type="term" value="P:cytoplasmic translational termination"/>
    <property type="evidence" value="ECO:0007669"/>
    <property type="project" value="TreeGrafter"/>
</dbReference>
<dbReference type="PANTHER" id="PTHR20982:SF3">
    <property type="entry name" value="MITOCHONDRIAL RIBOSOME RECYCLING FACTOR PSEUDO 1"/>
    <property type="match status" value="1"/>
</dbReference>
<dbReference type="InterPro" id="IPR023584">
    <property type="entry name" value="Ribosome_recyc_fac_dom"/>
</dbReference>
<proteinExistence type="inferred from homology"/>
<sequence>MSSDIDLNDLKRRMNGALENLKSEFVGLRTGRASVNLMDPVMVDAYGAKMPLNQVATVSTPESRMISVQVWDKSMVASAEKAVRNAGLGLNPVVDGQTLRIPIPELNEERRAELTKVAGKYAEQTRIAIRNVRRDGMETIKRLEKDSEISQDEQKVYSDKIQKLTDEMIKEVDHLTEAKDKEIMQV</sequence>
<dbReference type="HAMAP" id="MF_00040">
    <property type="entry name" value="RRF"/>
    <property type="match status" value="1"/>
</dbReference>
<gene>
    <name evidence="6" type="ORF">MNBD_ALPHA02-1052</name>
</gene>
<feature type="domain" description="Ribosome recycling factor" evidence="5">
    <location>
        <begin position="21"/>
        <end position="184"/>
    </location>
</feature>
<dbReference type="AlphaFoldDB" id="A0A3B0RGF6"/>
<dbReference type="EMBL" id="UOED01000023">
    <property type="protein sequence ID" value="VAV87208.1"/>
    <property type="molecule type" value="Genomic_DNA"/>
</dbReference>
<dbReference type="PANTHER" id="PTHR20982">
    <property type="entry name" value="RIBOSOME RECYCLING FACTOR"/>
    <property type="match status" value="1"/>
</dbReference>
<dbReference type="InterPro" id="IPR002661">
    <property type="entry name" value="Ribosome_recyc_fac"/>
</dbReference>
<dbReference type="SUPFAM" id="SSF55194">
    <property type="entry name" value="Ribosome recycling factor, RRF"/>
    <property type="match status" value="1"/>
</dbReference>
<dbReference type="Gene3D" id="1.10.132.20">
    <property type="entry name" value="Ribosome-recycling factor"/>
    <property type="match status" value="1"/>
</dbReference>
<organism evidence="6">
    <name type="scientific">hydrothermal vent metagenome</name>
    <dbReference type="NCBI Taxonomy" id="652676"/>
    <lineage>
        <taxon>unclassified sequences</taxon>
        <taxon>metagenomes</taxon>
        <taxon>ecological metagenomes</taxon>
    </lineage>
</organism>
<dbReference type="GO" id="GO:0043023">
    <property type="term" value="F:ribosomal large subunit binding"/>
    <property type="evidence" value="ECO:0007669"/>
    <property type="project" value="TreeGrafter"/>
</dbReference>
<dbReference type="FunFam" id="1.10.132.20:FF:000001">
    <property type="entry name" value="Ribosome-recycling factor"/>
    <property type="match status" value="1"/>
</dbReference>
<evidence type="ECO:0000313" key="6">
    <source>
        <dbReference type="EMBL" id="VAV87208.1"/>
    </source>
</evidence>
<dbReference type="FunFam" id="3.30.1360.40:FF:000001">
    <property type="entry name" value="Ribosome-recycling factor"/>
    <property type="match status" value="1"/>
</dbReference>
<evidence type="ECO:0000256" key="1">
    <source>
        <dbReference type="ARBA" id="ARBA00004496"/>
    </source>
</evidence>
<dbReference type="Pfam" id="PF01765">
    <property type="entry name" value="RRF"/>
    <property type="match status" value="1"/>
</dbReference>
<keyword evidence="4" id="KW-0648">Protein biosynthesis</keyword>
<keyword evidence="3" id="KW-0963">Cytoplasm</keyword>
<dbReference type="Gene3D" id="3.30.1360.40">
    <property type="match status" value="1"/>
</dbReference>
<reference evidence="6" key="1">
    <citation type="submission" date="2018-06" db="EMBL/GenBank/DDBJ databases">
        <authorList>
            <person name="Zhirakovskaya E."/>
        </authorList>
    </citation>
    <scope>NUCLEOTIDE SEQUENCE</scope>
</reference>
<protein>
    <submittedName>
        <fullName evidence="6">Ribosome recycling factor</fullName>
    </submittedName>
</protein>
<evidence type="ECO:0000256" key="3">
    <source>
        <dbReference type="ARBA" id="ARBA00022490"/>
    </source>
</evidence>
<name>A0A3B0RGF6_9ZZZZ</name>
<comment type="similarity">
    <text evidence="2">Belongs to the RRF family.</text>
</comment>
<dbReference type="NCBIfam" id="TIGR00496">
    <property type="entry name" value="frr"/>
    <property type="match status" value="1"/>
</dbReference>
<evidence type="ECO:0000259" key="5">
    <source>
        <dbReference type="Pfam" id="PF01765"/>
    </source>
</evidence>